<feature type="domain" description="C2H2-type" evidence="11">
    <location>
        <begin position="733"/>
        <end position="760"/>
    </location>
</feature>
<dbReference type="Pfam" id="PF13912">
    <property type="entry name" value="zf-C2H2_6"/>
    <property type="match status" value="3"/>
</dbReference>
<keyword evidence="4 9" id="KW-0863">Zinc-finger</keyword>
<dbReference type="SMART" id="SM00355">
    <property type="entry name" value="ZnF_C2H2"/>
    <property type="match status" value="10"/>
</dbReference>
<evidence type="ECO:0000256" key="9">
    <source>
        <dbReference type="PROSITE-ProRule" id="PRU00042"/>
    </source>
</evidence>
<protein>
    <recommendedName>
        <fullName evidence="15">PR domain zinc finger protein 2</fullName>
    </recommendedName>
</protein>
<dbReference type="Gene3D" id="2.170.270.10">
    <property type="entry name" value="SET domain"/>
    <property type="match status" value="1"/>
</dbReference>
<feature type="compositionally biased region" description="Low complexity" evidence="10">
    <location>
        <begin position="484"/>
        <end position="502"/>
    </location>
</feature>
<feature type="region of interest" description="Disordered" evidence="10">
    <location>
        <begin position="240"/>
        <end position="291"/>
    </location>
</feature>
<feature type="region of interest" description="Disordered" evidence="10">
    <location>
        <begin position="1073"/>
        <end position="1155"/>
    </location>
</feature>
<proteinExistence type="predicted"/>
<evidence type="ECO:0000256" key="5">
    <source>
        <dbReference type="ARBA" id="ARBA00022833"/>
    </source>
</evidence>
<feature type="compositionally biased region" description="Low complexity" evidence="10">
    <location>
        <begin position="603"/>
        <end position="615"/>
    </location>
</feature>
<dbReference type="PROSITE" id="PS50157">
    <property type="entry name" value="ZINC_FINGER_C2H2_2"/>
    <property type="match status" value="7"/>
</dbReference>
<feature type="compositionally biased region" description="Polar residues" evidence="10">
    <location>
        <begin position="1653"/>
        <end position="1663"/>
    </location>
</feature>
<feature type="domain" description="C2H2-type" evidence="11">
    <location>
        <begin position="1230"/>
        <end position="1258"/>
    </location>
</feature>
<dbReference type="SUPFAM" id="SSF57667">
    <property type="entry name" value="beta-beta-alpha zinc fingers"/>
    <property type="match status" value="1"/>
</dbReference>
<dbReference type="Proteomes" id="UP001347796">
    <property type="component" value="Unassembled WGS sequence"/>
</dbReference>
<feature type="compositionally biased region" description="Basic and acidic residues" evidence="10">
    <location>
        <begin position="1337"/>
        <end position="1360"/>
    </location>
</feature>
<feature type="region of interest" description="Disordered" evidence="10">
    <location>
        <begin position="550"/>
        <end position="697"/>
    </location>
</feature>
<dbReference type="PANTHER" id="PTHR16515:SF49">
    <property type="entry name" value="GASTRULA ZINC FINGER PROTEIN XLCGF49.1-LIKE-RELATED"/>
    <property type="match status" value="1"/>
</dbReference>
<dbReference type="InterPro" id="IPR001214">
    <property type="entry name" value="SET_dom"/>
</dbReference>
<comment type="subcellular location">
    <subcellularLocation>
        <location evidence="1">Nucleus</location>
    </subcellularLocation>
</comment>
<dbReference type="InterPro" id="IPR036236">
    <property type="entry name" value="Znf_C2H2_sf"/>
</dbReference>
<evidence type="ECO:0000313" key="14">
    <source>
        <dbReference type="Proteomes" id="UP001347796"/>
    </source>
</evidence>
<feature type="compositionally biased region" description="Basic and acidic residues" evidence="10">
    <location>
        <begin position="368"/>
        <end position="379"/>
    </location>
</feature>
<comment type="caution">
    <text evidence="13">The sequence shown here is derived from an EMBL/GenBank/DDBJ whole genome shotgun (WGS) entry which is preliminary data.</text>
</comment>
<dbReference type="InterPro" id="IPR046341">
    <property type="entry name" value="SET_dom_sf"/>
</dbReference>
<evidence type="ECO:0000256" key="1">
    <source>
        <dbReference type="ARBA" id="ARBA00004123"/>
    </source>
</evidence>
<keyword evidence="6" id="KW-0805">Transcription regulation</keyword>
<feature type="compositionally biased region" description="Basic and acidic residues" evidence="10">
    <location>
        <begin position="1097"/>
        <end position="1127"/>
    </location>
</feature>
<dbReference type="SUPFAM" id="SSF82199">
    <property type="entry name" value="SET domain"/>
    <property type="match status" value="1"/>
</dbReference>
<evidence type="ECO:0000256" key="3">
    <source>
        <dbReference type="ARBA" id="ARBA00022737"/>
    </source>
</evidence>
<feature type="region of interest" description="Disordered" evidence="10">
    <location>
        <begin position="1594"/>
        <end position="1665"/>
    </location>
</feature>
<feature type="domain" description="C2H2-type" evidence="11">
    <location>
        <begin position="528"/>
        <end position="550"/>
    </location>
</feature>
<feature type="region of interest" description="Disordered" evidence="10">
    <location>
        <begin position="1964"/>
        <end position="1989"/>
    </location>
</feature>
<feature type="region of interest" description="Disordered" evidence="10">
    <location>
        <begin position="148"/>
        <end position="211"/>
    </location>
</feature>
<feature type="region of interest" description="Disordered" evidence="10">
    <location>
        <begin position="483"/>
        <end position="508"/>
    </location>
</feature>
<feature type="domain" description="C2H2-type" evidence="11">
    <location>
        <begin position="1520"/>
        <end position="1549"/>
    </location>
</feature>
<feature type="compositionally biased region" description="Basic and acidic residues" evidence="10">
    <location>
        <begin position="1374"/>
        <end position="1393"/>
    </location>
</feature>
<dbReference type="Gene3D" id="3.30.160.60">
    <property type="entry name" value="Classic Zinc Finger"/>
    <property type="match status" value="1"/>
</dbReference>
<accession>A0AAN8PJV1</accession>
<dbReference type="GO" id="GO:0005634">
    <property type="term" value="C:nucleus"/>
    <property type="evidence" value="ECO:0007669"/>
    <property type="project" value="UniProtKB-SubCell"/>
</dbReference>
<dbReference type="EMBL" id="JAZGQO010000010">
    <property type="protein sequence ID" value="KAK6177764.1"/>
    <property type="molecule type" value="Genomic_DNA"/>
</dbReference>
<gene>
    <name evidence="13" type="ORF">SNE40_015799</name>
</gene>
<feature type="domain" description="C2H2-type" evidence="11">
    <location>
        <begin position="880"/>
        <end position="908"/>
    </location>
</feature>
<dbReference type="PROSITE" id="PS00028">
    <property type="entry name" value="ZINC_FINGER_C2H2_1"/>
    <property type="match status" value="8"/>
</dbReference>
<keyword evidence="8" id="KW-0539">Nucleus</keyword>
<feature type="compositionally biased region" description="Polar residues" evidence="10">
    <location>
        <begin position="186"/>
        <end position="197"/>
    </location>
</feature>
<feature type="compositionally biased region" description="Low complexity" evidence="10">
    <location>
        <begin position="246"/>
        <end position="264"/>
    </location>
</feature>
<feature type="compositionally biased region" description="Polar residues" evidence="10">
    <location>
        <begin position="265"/>
        <end position="276"/>
    </location>
</feature>
<feature type="region of interest" description="Disordered" evidence="10">
    <location>
        <begin position="2289"/>
        <end position="2308"/>
    </location>
</feature>
<dbReference type="PROSITE" id="PS50280">
    <property type="entry name" value="SET"/>
    <property type="match status" value="1"/>
</dbReference>
<evidence type="ECO:0000256" key="4">
    <source>
        <dbReference type="ARBA" id="ARBA00022771"/>
    </source>
</evidence>
<dbReference type="Pfam" id="PF21549">
    <property type="entry name" value="PRDM2_PR"/>
    <property type="match status" value="1"/>
</dbReference>
<keyword evidence="5" id="KW-0862">Zinc</keyword>
<feature type="compositionally biased region" description="Basic and acidic residues" evidence="10">
    <location>
        <begin position="1686"/>
        <end position="1700"/>
    </location>
</feature>
<feature type="compositionally biased region" description="Basic and acidic residues" evidence="10">
    <location>
        <begin position="1978"/>
        <end position="1989"/>
    </location>
</feature>
<evidence type="ECO:0000256" key="2">
    <source>
        <dbReference type="ARBA" id="ARBA00022723"/>
    </source>
</evidence>
<feature type="compositionally biased region" description="Polar residues" evidence="10">
    <location>
        <begin position="1128"/>
        <end position="1147"/>
    </location>
</feature>
<feature type="compositionally biased region" description="Basic and acidic residues" evidence="10">
    <location>
        <begin position="148"/>
        <end position="170"/>
    </location>
</feature>
<evidence type="ECO:0000259" key="12">
    <source>
        <dbReference type="PROSITE" id="PS50280"/>
    </source>
</evidence>
<dbReference type="InterPro" id="IPR013087">
    <property type="entry name" value="Znf_C2H2_type"/>
</dbReference>
<dbReference type="SMART" id="SM00317">
    <property type="entry name" value="SET"/>
    <property type="match status" value="1"/>
</dbReference>
<keyword evidence="14" id="KW-1185">Reference proteome</keyword>
<dbReference type="GO" id="GO:0008270">
    <property type="term" value="F:zinc ion binding"/>
    <property type="evidence" value="ECO:0007669"/>
    <property type="project" value="UniProtKB-KW"/>
</dbReference>
<feature type="compositionally biased region" description="Polar residues" evidence="10">
    <location>
        <begin position="554"/>
        <end position="566"/>
    </location>
</feature>
<evidence type="ECO:0000256" key="7">
    <source>
        <dbReference type="ARBA" id="ARBA00023163"/>
    </source>
</evidence>
<feature type="compositionally biased region" description="Basic residues" evidence="10">
    <location>
        <begin position="1594"/>
        <end position="1618"/>
    </location>
</feature>
<feature type="domain" description="C2H2-type" evidence="11">
    <location>
        <begin position="705"/>
        <end position="732"/>
    </location>
</feature>
<evidence type="ECO:0000259" key="11">
    <source>
        <dbReference type="PROSITE" id="PS50157"/>
    </source>
</evidence>
<evidence type="ECO:0000256" key="8">
    <source>
        <dbReference type="ARBA" id="ARBA00023242"/>
    </source>
</evidence>
<evidence type="ECO:0000256" key="10">
    <source>
        <dbReference type="SAM" id="MobiDB-lite"/>
    </source>
</evidence>
<feature type="compositionally biased region" description="Low complexity" evidence="10">
    <location>
        <begin position="669"/>
        <end position="682"/>
    </location>
</feature>
<feature type="compositionally biased region" description="Basic and acidic residues" evidence="10">
    <location>
        <begin position="788"/>
        <end position="797"/>
    </location>
</feature>
<reference evidence="13 14" key="1">
    <citation type="submission" date="2024-01" db="EMBL/GenBank/DDBJ databases">
        <title>The genome of the rayed Mediterranean limpet Patella caerulea (Linnaeus, 1758).</title>
        <authorList>
            <person name="Anh-Thu Weber A."/>
            <person name="Halstead-Nussloch G."/>
        </authorList>
    </citation>
    <scope>NUCLEOTIDE SEQUENCE [LARGE SCALE GENOMIC DNA]</scope>
    <source>
        <strain evidence="13">AATW-2023a</strain>
        <tissue evidence="13">Whole specimen</tissue>
    </source>
</reference>
<feature type="region of interest" description="Disordered" evidence="10">
    <location>
        <begin position="308"/>
        <end position="387"/>
    </location>
</feature>
<feature type="domain" description="C2H2-type" evidence="11">
    <location>
        <begin position="760"/>
        <end position="788"/>
    </location>
</feature>
<feature type="compositionally biased region" description="Low complexity" evidence="10">
    <location>
        <begin position="321"/>
        <end position="351"/>
    </location>
</feature>
<feature type="compositionally biased region" description="Acidic residues" evidence="10">
    <location>
        <begin position="1622"/>
        <end position="1631"/>
    </location>
</feature>
<keyword evidence="7" id="KW-0804">Transcription</keyword>
<dbReference type="InterPro" id="IPR050331">
    <property type="entry name" value="Zinc_finger"/>
</dbReference>
<keyword evidence="3" id="KW-0677">Repeat</keyword>
<evidence type="ECO:0000256" key="6">
    <source>
        <dbReference type="ARBA" id="ARBA00023015"/>
    </source>
</evidence>
<feature type="region of interest" description="Disordered" evidence="10">
    <location>
        <begin position="788"/>
        <end position="817"/>
    </location>
</feature>
<keyword evidence="2" id="KW-0479">Metal-binding</keyword>
<sequence>MATGVVVMETVANLDRLIKPAEVEFRPSEVELGKPGVWCVTPIKEGRMYGPYAGEVVTKDKYGDINYRYAWEVFNFETNRVQHIINATNPVFGNWMRYVNCARYFEEQNIVSVQVDEEVYYKAIKDIEVGEELLTWFDLDQRHNVNMEKKDKKKKQNETKVKVSKKKVEATEDESGTVSPKKKTQPCINASLLTKSSPQKRKVTSPVETLDSADVTKKKKEIQTTMNYKINKKSSNKTISLDKWPSTETSTTTNKSTKTVKSPSGNSRSPLMNKSPANKWPTTHLPLQNNSLNINKSSTIFKSPVKITSASSAKSPGSTNSVSSAKSSPIKSQIGKSSPTSSKSPGDTKSPNSSRSPNKVKSARKKTEKVDSDKTDLKMKSASPNSLLKTENSSNYFEFHVGKRHHVIRHRDGKKMYECELCDVTYLKPFSLKRHFLRTHINCQYVSSRDLINCCINASQQTERIESAQQTQNSGAKLYNGLIRSQNSSPNKNSRSKNNSPNVIKRTAGETTPFKTSVNNEVMFPGLYKCDACYFVFDEMNQLISHNKCHEPGYTNSRDSSPNKTPNYKLPARSTTKRSSKKSSIKDASQAQILPMMSKATEKSSPSKSTPSKLSIGSPKKTLKRSPGDISPGKRSPVKNSPSDLPQKKSPMKNSPSVLSTPKKKFYARSPRSSPRLSGSPFGKRRSPKKKPRGGKYVKQKFKNYPCTLCKVRFTKVSNLEKHLKEHNENKAFPCYVCGKAFMNETKMKQHVRYHFGQNVSCRHCSEKFANVGDMRIHLKNTHKEEWLLKEKEENKNPSKTKKTNQQNIGHRSRKDKVKVISEKDYRAFIPDKKLVQPSIKTSFSASPKKIFKVLTSPVSKKKVSENERAANGYKSKYRYSCFTCKKRFISYFSLGQHRKTNHRYDRYSAPSVLLHMKQKVSEEKNPIGVLPMLAPPVSPDPYYETVTDNVSTNLESFLDGKAEALRNYKKHIQINGYRSINSVTHFKTPKFDWTNYNFPFHYQPYESVIGYSSSNKGPMIPEDVPPACDQRRETAVENSFLRSGIRHRPEAVEELKLDISSDEPPVLQCMSVSEKSQDSDGDSDNNSMPSLTPSYDEEKSNKFFDKFNGEPKVKSDSSVESSRDDNSNLTSVDSGSQNSLEISDNKPSALHSARSDSNEINLTTCVPHLEALNLVNLSDREEIISQLEAANQAIPARIFEKDLRNTLEGQKWESFRDEIAFGRLGDVINVCSVCKRYFESVDSLIRHQYTKHSSMKCRYLQMEKGNGIDGLFYSWPSNEGMLASSTPIPEDCHSLSLYKCTRCKSSFKNISRLHVHIISCDPKKLFYVERISLKERRKQEEKEKKKEARLKAKEEEAKQRGRKKKNQLSRAKAQLEQKRKNEKVKKIIKERQAGNSPSKSPKVIPRVAASPDNKFGLSPRSLREARRNQMDLSSMTGDTRLTRQRKRRNYELLYKPDNHVRRREMADVIETHQCSGCNLKFRTLFLLERHARKCSEKDKLRSSKSIKDSKQPNSVTLQHNCQYCTRKFTYLKSLANHYKDFCHVKKDRQKNGDIKKEELEKEKVLREEITGLEGLGNIDEKITEEIEGNKKRCGWPRGMKRKNRRKNHSWTYTKKKKSSQEDDPLVEEEDNKFAESLEKDCKGLSESEDTQENQGTINSNPQMKIERDIGSGTLEDDLQGKEKFASEKGLNKIESKDEGPNIQESFQDTGKEDLWMSLKAQHILHKAELMTETTQIHHVTTCPSTDAVKDLENTSKSEQIPNKDEQTKDLELTVKGTNGNEGDEMKLNSVQSTTSKGLGKAKTTTSNGFGNVETTISKEFKNVEVTTSKGLENVEVDASKGFGKVEESTCSKGLEKEATAHKKLENTEEATISKGLEKVEEETTSKGLGESIQDVVKDLAETFSKTVKHEVHEKMVNDTDISEIVVDGKNSPDLSLPMQRTEQLDYLAEHVPHHLKTVLEAANDRPEGTATSINGREPTKPSNREFNRADLANGPIDELPEAAKMMDVELDVNKSKTDVGVMAEAETRSLSSKSNLNTIYAPSDHLAIVHISSARDSAGDSLTNLAAGTRLPSEPKISSVSPYKNNLLGVNHKTNSTSPKKSKTLFVDTLIFKTTNKQLVSIDNTKSKYSETNGNIHYSYSDRTDDIKNDFIATSKKCALDDIVGDKTQSAEYVASVTAEQKVDIDREKLNYDVNDSDSDTTIYGDDSDNESAMYNVDTETDTDNVMYNAETETDGEIVKPVAGENLVSKVSEVMCKENYFNMGSFSKESELNYSEKGNKKTVSTVENNNANINHPSTVTSGDHSNGCYTTIVDVTPDSDVSR</sequence>
<feature type="compositionally biased region" description="Basic and acidic residues" evidence="10">
    <location>
        <begin position="1632"/>
        <end position="1646"/>
    </location>
</feature>
<evidence type="ECO:0008006" key="15">
    <source>
        <dbReference type="Google" id="ProtNLM"/>
    </source>
</evidence>
<name>A0AAN8PJV1_PATCE</name>
<evidence type="ECO:0000313" key="13">
    <source>
        <dbReference type="EMBL" id="KAK6177764.1"/>
    </source>
</evidence>
<dbReference type="GO" id="GO:0010468">
    <property type="term" value="P:regulation of gene expression"/>
    <property type="evidence" value="ECO:0007669"/>
    <property type="project" value="TreeGrafter"/>
</dbReference>
<organism evidence="13 14">
    <name type="scientific">Patella caerulea</name>
    <name type="common">Rayed Mediterranean limpet</name>
    <dbReference type="NCBI Taxonomy" id="87958"/>
    <lineage>
        <taxon>Eukaryota</taxon>
        <taxon>Metazoa</taxon>
        <taxon>Spiralia</taxon>
        <taxon>Lophotrochozoa</taxon>
        <taxon>Mollusca</taxon>
        <taxon>Gastropoda</taxon>
        <taxon>Patellogastropoda</taxon>
        <taxon>Patelloidea</taxon>
        <taxon>Patellidae</taxon>
        <taxon>Patella</taxon>
    </lineage>
</organism>
<feature type="compositionally biased region" description="Basic residues" evidence="10">
    <location>
        <begin position="683"/>
        <end position="697"/>
    </location>
</feature>
<dbReference type="PANTHER" id="PTHR16515">
    <property type="entry name" value="PR DOMAIN ZINC FINGER PROTEIN"/>
    <property type="match status" value="1"/>
</dbReference>
<feature type="compositionally biased region" description="Polar residues" evidence="10">
    <location>
        <begin position="308"/>
        <end position="320"/>
    </location>
</feature>
<feature type="region of interest" description="Disordered" evidence="10">
    <location>
        <begin position="1686"/>
        <end position="1706"/>
    </location>
</feature>
<feature type="region of interest" description="Disordered" evidence="10">
    <location>
        <begin position="1337"/>
        <end position="1419"/>
    </location>
</feature>
<feature type="domain" description="SET" evidence="12">
    <location>
        <begin position="21"/>
        <end position="138"/>
    </location>
</feature>